<dbReference type="SUPFAM" id="SSF57959">
    <property type="entry name" value="Leucine zipper domain"/>
    <property type="match status" value="1"/>
</dbReference>
<dbReference type="Proteomes" id="UP001158576">
    <property type="component" value="Chromosome 2"/>
</dbReference>
<organism evidence="3 4">
    <name type="scientific">Oikopleura dioica</name>
    <name type="common">Tunicate</name>
    <dbReference type="NCBI Taxonomy" id="34765"/>
    <lineage>
        <taxon>Eukaryota</taxon>
        <taxon>Metazoa</taxon>
        <taxon>Chordata</taxon>
        <taxon>Tunicata</taxon>
        <taxon>Appendicularia</taxon>
        <taxon>Copelata</taxon>
        <taxon>Oikopleuridae</taxon>
        <taxon>Oikopleura</taxon>
    </lineage>
</organism>
<accession>A0ABN7T2I0</accession>
<evidence type="ECO:0000313" key="4">
    <source>
        <dbReference type="Proteomes" id="UP001158576"/>
    </source>
</evidence>
<dbReference type="PRINTS" id="PR00041">
    <property type="entry name" value="LEUZIPPRCREB"/>
</dbReference>
<evidence type="ECO:0000256" key="1">
    <source>
        <dbReference type="SAM" id="Coils"/>
    </source>
</evidence>
<dbReference type="Gene3D" id="1.20.5.170">
    <property type="match status" value="1"/>
</dbReference>
<dbReference type="PANTHER" id="PTHR45879">
    <property type="entry name" value="CYCLIC AMP RESPONSE ELEMENT-BINDING PROTEIN B"/>
    <property type="match status" value="1"/>
</dbReference>
<keyword evidence="1" id="KW-0175">Coiled coil</keyword>
<sequence>MNFDDTEYPISDVIPIPTAEFFPDDRVNLTPLQTVVPVKWEPQMTRIIMGPAPENLKIKNLNSNNGQRAVYYPTVDEIEQEVDKETIKENRRKKNSEAARLFRQRKKEYISGLEERVKVLEKENKVLQNEIKKLKEMHCQNPAMNQQQ</sequence>
<reference evidence="3 4" key="1">
    <citation type="submission" date="2021-04" db="EMBL/GenBank/DDBJ databases">
        <authorList>
            <person name="Bliznina A."/>
        </authorList>
    </citation>
    <scope>NUCLEOTIDE SEQUENCE [LARGE SCALE GENOMIC DNA]</scope>
</reference>
<proteinExistence type="predicted"/>
<dbReference type="Pfam" id="PF00170">
    <property type="entry name" value="bZIP_1"/>
    <property type="match status" value="1"/>
</dbReference>
<dbReference type="CDD" id="cd14690">
    <property type="entry name" value="bZIP_CREB1"/>
    <property type="match status" value="1"/>
</dbReference>
<gene>
    <name evidence="3" type="ORF">OKIOD_LOCUS13108</name>
</gene>
<dbReference type="InterPro" id="IPR001630">
    <property type="entry name" value="Leuzip_CREB"/>
</dbReference>
<dbReference type="PANTHER" id="PTHR45879:SF3">
    <property type="entry name" value="CYCLIC AMP RESPONSE ELEMENT-BINDING PROTEIN B"/>
    <property type="match status" value="1"/>
</dbReference>
<feature type="coiled-coil region" evidence="1">
    <location>
        <begin position="103"/>
        <end position="137"/>
    </location>
</feature>
<dbReference type="InterPro" id="IPR004827">
    <property type="entry name" value="bZIP"/>
</dbReference>
<feature type="domain" description="BZIP" evidence="2">
    <location>
        <begin position="85"/>
        <end position="136"/>
    </location>
</feature>
<name>A0ABN7T2I0_OIKDI</name>
<dbReference type="EMBL" id="OU015567">
    <property type="protein sequence ID" value="CAG5109868.1"/>
    <property type="molecule type" value="Genomic_DNA"/>
</dbReference>
<evidence type="ECO:0000259" key="2">
    <source>
        <dbReference type="PROSITE" id="PS50217"/>
    </source>
</evidence>
<dbReference type="SMART" id="SM00338">
    <property type="entry name" value="BRLZ"/>
    <property type="match status" value="1"/>
</dbReference>
<protein>
    <submittedName>
        <fullName evidence="3">Oidioi.mRNA.OKI2018_I69.chr2.g4343.t1.cds</fullName>
    </submittedName>
</protein>
<evidence type="ECO:0000313" key="3">
    <source>
        <dbReference type="EMBL" id="CAG5109868.1"/>
    </source>
</evidence>
<dbReference type="InterPro" id="IPR046347">
    <property type="entry name" value="bZIP_sf"/>
</dbReference>
<dbReference type="PROSITE" id="PS50217">
    <property type="entry name" value="BZIP"/>
    <property type="match status" value="1"/>
</dbReference>
<keyword evidence="4" id="KW-1185">Reference proteome</keyword>